<reference evidence="3" key="2">
    <citation type="submission" date="2023-02" db="EMBL/GenBank/DDBJ databases">
        <authorList>
            <person name="Rayyan A."/>
            <person name="Meyer T."/>
            <person name="Kyndt J.A."/>
        </authorList>
    </citation>
    <scope>NUCLEOTIDE SEQUENCE</scope>
    <source>
        <strain evidence="3">DSM 9987</strain>
    </source>
</reference>
<feature type="transmembrane region" description="Helical" evidence="2">
    <location>
        <begin position="21"/>
        <end position="44"/>
    </location>
</feature>
<evidence type="ECO:0000256" key="2">
    <source>
        <dbReference type="SAM" id="Phobius"/>
    </source>
</evidence>
<name>A0ABT5JCV7_RHOTP</name>
<feature type="region of interest" description="Disordered" evidence="1">
    <location>
        <begin position="51"/>
        <end position="131"/>
    </location>
</feature>
<evidence type="ECO:0000313" key="3">
    <source>
        <dbReference type="EMBL" id="MDC7787327.1"/>
    </source>
</evidence>
<gene>
    <name evidence="3" type="ORF">PQJ73_16675</name>
</gene>
<evidence type="ECO:0000313" key="4">
    <source>
        <dbReference type="Proteomes" id="UP001165652"/>
    </source>
</evidence>
<reference evidence="3" key="1">
    <citation type="journal article" date="2023" name="Microbiol Resour">
        <title>Genome Sequences of Rhodoplanes serenus and Two Thermotolerant Strains, Rhodoplanes tepidamans and 'Rhodoplanes cryptolactis,' Further Refine the Genus.</title>
        <authorList>
            <person name="Rayyan A.A."/>
            <person name="Kyndt J.A."/>
        </authorList>
    </citation>
    <scope>NUCLEOTIDE SEQUENCE</scope>
    <source>
        <strain evidence="3">DSM 9987</strain>
    </source>
</reference>
<accession>A0ABT5JCV7</accession>
<keyword evidence="2" id="KW-0812">Transmembrane</keyword>
<proteinExistence type="predicted"/>
<dbReference type="Proteomes" id="UP001165652">
    <property type="component" value="Unassembled WGS sequence"/>
</dbReference>
<dbReference type="EMBL" id="JAQQLI010000026">
    <property type="protein sequence ID" value="MDC7787327.1"/>
    <property type="molecule type" value="Genomic_DNA"/>
</dbReference>
<dbReference type="RefSeq" id="WP_272778167.1">
    <property type="nucleotide sequence ID" value="NZ_JAQQLI010000026.1"/>
</dbReference>
<keyword evidence="2" id="KW-1133">Transmembrane helix</keyword>
<organism evidence="3 4">
    <name type="scientific">Rhodoplanes tepidamans</name>
    <name type="common">Rhodoplanes cryptolactis</name>
    <dbReference type="NCBI Taxonomy" id="200616"/>
    <lineage>
        <taxon>Bacteria</taxon>
        <taxon>Pseudomonadati</taxon>
        <taxon>Pseudomonadota</taxon>
        <taxon>Alphaproteobacteria</taxon>
        <taxon>Hyphomicrobiales</taxon>
        <taxon>Nitrobacteraceae</taxon>
        <taxon>Rhodoplanes</taxon>
    </lineage>
</organism>
<keyword evidence="2" id="KW-0472">Membrane</keyword>
<protein>
    <submittedName>
        <fullName evidence="3">Uncharacterized protein</fullName>
    </submittedName>
</protein>
<feature type="compositionally biased region" description="Low complexity" evidence="1">
    <location>
        <begin position="105"/>
        <end position="114"/>
    </location>
</feature>
<evidence type="ECO:0000256" key="1">
    <source>
        <dbReference type="SAM" id="MobiDB-lite"/>
    </source>
</evidence>
<comment type="caution">
    <text evidence="3">The sequence shown here is derived from an EMBL/GenBank/DDBJ whole genome shotgun (WGS) entry which is preliminary data.</text>
</comment>
<feature type="compositionally biased region" description="Low complexity" evidence="1">
    <location>
        <begin position="121"/>
        <end position="131"/>
    </location>
</feature>
<sequence length="131" mass="13521">MSRRMSGFRVPMDIGPSTAQRLYVHGVVIAGLVCAWLTLSAVILEAITPRQPNQAATAPNEPRAAFGLPCEQPGRPEPTRAAMRATCAPVLRGPSVVGRRGYPHGGDAPAPAGPNSGGRAPGASAGLFEAR</sequence>
<keyword evidence="4" id="KW-1185">Reference proteome</keyword>